<feature type="compositionally biased region" description="Basic and acidic residues" evidence="1">
    <location>
        <begin position="225"/>
        <end position="235"/>
    </location>
</feature>
<feature type="region of interest" description="Disordered" evidence="1">
    <location>
        <begin position="225"/>
        <end position="245"/>
    </location>
</feature>
<dbReference type="GO" id="GO:0003677">
    <property type="term" value="F:DNA binding"/>
    <property type="evidence" value="ECO:0007669"/>
    <property type="project" value="InterPro"/>
</dbReference>
<dbReference type="GO" id="GO:0006259">
    <property type="term" value="P:DNA metabolic process"/>
    <property type="evidence" value="ECO:0007669"/>
    <property type="project" value="InterPro"/>
</dbReference>
<dbReference type="EMBL" id="LAZR01003665">
    <property type="protein sequence ID" value="KKN15924.1"/>
    <property type="molecule type" value="Genomic_DNA"/>
</dbReference>
<proteinExistence type="predicted"/>
<organism evidence="2">
    <name type="scientific">marine sediment metagenome</name>
    <dbReference type="NCBI Taxonomy" id="412755"/>
    <lineage>
        <taxon>unclassified sequences</taxon>
        <taxon>metagenomes</taxon>
        <taxon>ecological metagenomes</taxon>
    </lineage>
</organism>
<evidence type="ECO:0000313" key="2">
    <source>
        <dbReference type="EMBL" id="KKN15924.1"/>
    </source>
</evidence>
<evidence type="ECO:0000256" key="1">
    <source>
        <dbReference type="SAM" id="MobiDB-lite"/>
    </source>
</evidence>
<comment type="caution">
    <text evidence="2">The sequence shown here is derived from an EMBL/GenBank/DDBJ whole genome shotgun (WGS) entry which is preliminary data.</text>
</comment>
<gene>
    <name evidence="2" type="ORF">LCGC14_0981160</name>
</gene>
<dbReference type="InterPro" id="IPR018330">
    <property type="entry name" value="RecT_fam"/>
</dbReference>
<reference evidence="2" key="1">
    <citation type="journal article" date="2015" name="Nature">
        <title>Complex archaea that bridge the gap between prokaryotes and eukaryotes.</title>
        <authorList>
            <person name="Spang A."/>
            <person name="Saw J.H."/>
            <person name="Jorgensen S.L."/>
            <person name="Zaremba-Niedzwiedzka K."/>
            <person name="Martijn J."/>
            <person name="Lind A.E."/>
            <person name="van Eijk R."/>
            <person name="Schleper C."/>
            <person name="Guy L."/>
            <person name="Ettema T.J."/>
        </authorList>
    </citation>
    <scope>NUCLEOTIDE SEQUENCE</scope>
</reference>
<dbReference type="Pfam" id="PF03837">
    <property type="entry name" value="RecT"/>
    <property type="match status" value="1"/>
</dbReference>
<dbReference type="AlphaFoldDB" id="A0A0F9ND54"/>
<name>A0A0F9ND54_9ZZZZ</name>
<protein>
    <submittedName>
        <fullName evidence="2">Uncharacterized protein</fullName>
    </submittedName>
</protein>
<sequence>MPHYYPDDQSKENLNKIRRESVCAECGRQLAIYFTDDKRRFLACSGRVHEGITREYKPPVEDYESNIRREMKLEETHGRGAGVVLAKYQSVSVMTRDIATEIVDTLWGDAPPIEKSKAIILCHTYNLNPLMKHLHLVPYKKWNQEHTKVIGQDWAMMLGIQAKRLMAHRKHNFGYLDMTPRIMTEEEQVKVFGKVQAGHIMSITIIKDTDTGAVAQGYGKIKTGEKVKGEDKGNSPEHMSQIRSESQAVERLYPGEMPENMEVIDEAYVDAEVVDVKGVGKVEKETGEVVESTTVDLPDIGKVDLNPGEIKEEPVEAEFKEVPETEPEATEAKKLEEQPLIASLIDLAWLKESIRELQKKGISAYSDESLIGYMRSAYKGIEGETIYEIAEKLDKGMAKHFHNVIQDALDKA</sequence>
<accession>A0A0F9ND54</accession>